<accession>A0A0E9UJH6</accession>
<evidence type="ECO:0000313" key="1">
    <source>
        <dbReference type="EMBL" id="JAH65917.1"/>
    </source>
</evidence>
<dbReference type="EMBL" id="GBXM01042660">
    <property type="protein sequence ID" value="JAH65917.1"/>
    <property type="molecule type" value="Transcribed_RNA"/>
</dbReference>
<reference evidence="1" key="1">
    <citation type="submission" date="2014-11" db="EMBL/GenBank/DDBJ databases">
        <authorList>
            <person name="Amaro Gonzalez C."/>
        </authorList>
    </citation>
    <scope>NUCLEOTIDE SEQUENCE</scope>
</reference>
<protein>
    <submittedName>
        <fullName evidence="1">Uncharacterized protein</fullName>
    </submittedName>
</protein>
<organism evidence="1">
    <name type="scientific">Anguilla anguilla</name>
    <name type="common">European freshwater eel</name>
    <name type="synonym">Muraena anguilla</name>
    <dbReference type="NCBI Taxonomy" id="7936"/>
    <lineage>
        <taxon>Eukaryota</taxon>
        <taxon>Metazoa</taxon>
        <taxon>Chordata</taxon>
        <taxon>Craniata</taxon>
        <taxon>Vertebrata</taxon>
        <taxon>Euteleostomi</taxon>
        <taxon>Actinopterygii</taxon>
        <taxon>Neopterygii</taxon>
        <taxon>Teleostei</taxon>
        <taxon>Anguilliformes</taxon>
        <taxon>Anguillidae</taxon>
        <taxon>Anguilla</taxon>
    </lineage>
</organism>
<proteinExistence type="predicted"/>
<dbReference type="AlphaFoldDB" id="A0A0E9UJH6"/>
<reference evidence="1" key="2">
    <citation type="journal article" date="2015" name="Fish Shellfish Immunol.">
        <title>Early steps in the European eel (Anguilla anguilla)-Vibrio vulnificus interaction in the gills: Role of the RtxA13 toxin.</title>
        <authorList>
            <person name="Callol A."/>
            <person name="Pajuelo D."/>
            <person name="Ebbesson L."/>
            <person name="Teles M."/>
            <person name="MacKenzie S."/>
            <person name="Amaro C."/>
        </authorList>
    </citation>
    <scope>NUCLEOTIDE SEQUENCE</scope>
</reference>
<name>A0A0E9UJH6_ANGAN</name>
<sequence length="18" mass="2057">MQRVHVVKVRCKSGMKLG</sequence>